<dbReference type="GO" id="GO:0000287">
    <property type="term" value="F:magnesium ion binding"/>
    <property type="evidence" value="ECO:0007669"/>
    <property type="project" value="InterPro"/>
</dbReference>
<dbReference type="Pfam" id="PF24947">
    <property type="entry name" value="PGM1_C_vert_fung"/>
    <property type="match status" value="1"/>
</dbReference>
<dbReference type="InterPro" id="IPR005845">
    <property type="entry name" value="A-D-PHexomutase_a/b/a-II"/>
</dbReference>
<comment type="cofactor">
    <cofactor evidence="2">
        <name>Mg(2+)</name>
        <dbReference type="ChEBI" id="CHEBI:18420"/>
    </cofactor>
</comment>
<dbReference type="FunFam" id="3.30.310.50:FF:000002">
    <property type="entry name" value="Phosphoglucomutase 5"/>
    <property type="match status" value="1"/>
</dbReference>
<dbReference type="InterPro" id="IPR005846">
    <property type="entry name" value="A-D-PHexomutase_a/b/a-III"/>
</dbReference>
<dbReference type="FunFam" id="3.40.120.10:FF:000004">
    <property type="entry name" value="Phosphoglucomutase 5"/>
    <property type="match status" value="1"/>
</dbReference>
<proteinExistence type="inferred from homology"/>
<keyword evidence="8" id="KW-0413">Isomerase</keyword>
<organism evidence="13 14">
    <name type="scientific">Thelohanellus kitauei</name>
    <name type="common">Myxosporean</name>
    <dbReference type="NCBI Taxonomy" id="669202"/>
    <lineage>
        <taxon>Eukaryota</taxon>
        <taxon>Metazoa</taxon>
        <taxon>Cnidaria</taxon>
        <taxon>Myxozoa</taxon>
        <taxon>Myxosporea</taxon>
        <taxon>Bivalvulida</taxon>
        <taxon>Platysporina</taxon>
        <taxon>Myxobolidae</taxon>
        <taxon>Thelohanellus</taxon>
    </lineage>
</organism>
<evidence type="ECO:0000256" key="1">
    <source>
        <dbReference type="ARBA" id="ARBA00000443"/>
    </source>
</evidence>
<dbReference type="InterPro" id="IPR036900">
    <property type="entry name" value="A-D-PHexomutase_C_sf"/>
</dbReference>
<dbReference type="SUPFAM" id="SSF53738">
    <property type="entry name" value="Phosphoglucomutase, first 3 domains"/>
    <property type="match status" value="3"/>
</dbReference>
<accession>A0A0C2NJL2</accession>
<dbReference type="Pfam" id="PF02878">
    <property type="entry name" value="PGM_PMM_I"/>
    <property type="match status" value="1"/>
</dbReference>
<dbReference type="OMA" id="WIQDRAN"/>
<dbReference type="Proteomes" id="UP000031668">
    <property type="component" value="Unassembled WGS sequence"/>
</dbReference>
<evidence type="ECO:0000259" key="12">
    <source>
        <dbReference type="Pfam" id="PF02880"/>
    </source>
</evidence>
<dbReference type="EC" id="5.4.2.2" evidence="4"/>
<dbReference type="SUPFAM" id="SSF55957">
    <property type="entry name" value="Phosphoglucomutase, C-terminal domain"/>
    <property type="match status" value="1"/>
</dbReference>
<evidence type="ECO:0000256" key="8">
    <source>
        <dbReference type="ARBA" id="ARBA00023235"/>
    </source>
</evidence>
<dbReference type="EMBL" id="JWZT01000504">
    <property type="protein sequence ID" value="KII74207.1"/>
    <property type="molecule type" value="Genomic_DNA"/>
</dbReference>
<evidence type="ECO:0000256" key="3">
    <source>
        <dbReference type="ARBA" id="ARBA00010231"/>
    </source>
</evidence>
<evidence type="ECO:0000256" key="4">
    <source>
        <dbReference type="ARBA" id="ARBA00012728"/>
    </source>
</evidence>
<dbReference type="NCBIfam" id="NF005737">
    <property type="entry name" value="PRK07564.1-1"/>
    <property type="match status" value="1"/>
</dbReference>
<dbReference type="InterPro" id="IPR016066">
    <property type="entry name" value="A-D-PHexomutase_CS"/>
</dbReference>
<reference evidence="13 14" key="1">
    <citation type="journal article" date="2014" name="Genome Biol. Evol.">
        <title>The genome of the myxosporean Thelohanellus kitauei shows adaptations to nutrient acquisition within its fish host.</title>
        <authorList>
            <person name="Yang Y."/>
            <person name="Xiong J."/>
            <person name="Zhou Z."/>
            <person name="Huo F."/>
            <person name="Miao W."/>
            <person name="Ran C."/>
            <person name="Liu Y."/>
            <person name="Zhang J."/>
            <person name="Feng J."/>
            <person name="Wang M."/>
            <person name="Wang M."/>
            <person name="Wang L."/>
            <person name="Yao B."/>
        </authorList>
    </citation>
    <scope>NUCLEOTIDE SEQUENCE [LARGE SCALE GENOMIC DNA]</scope>
    <source>
        <strain evidence="13">Wuqing</strain>
    </source>
</reference>
<evidence type="ECO:0000313" key="14">
    <source>
        <dbReference type="Proteomes" id="UP000031668"/>
    </source>
</evidence>
<evidence type="ECO:0000256" key="9">
    <source>
        <dbReference type="RuleBase" id="RU004326"/>
    </source>
</evidence>
<dbReference type="OrthoDB" id="2291at2759"/>
<dbReference type="AlphaFoldDB" id="A0A0C2NJL2"/>
<feature type="domain" description="Alpha-D-phosphohexomutase alpha/beta/alpha" evidence="12">
    <location>
        <begin position="327"/>
        <end position="442"/>
    </location>
</feature>
<dbReference type="GO" id="GO:0004614">
    <property type="term" value="F:phosphoglucomutase activity"/>
    <property type="evidence" value="ECO:0007669"/>
    <property type="project" value="UniProtKB-EC"/>
</dbReference>
<dbReference type="Pfam" id="PF02880">
    <property type="entry name" value="PGM_PMM_III"/>
    <property type="match status" value="1"/>
</dbReference>
<feature type="domain" description="Alpha-D-phosphohexomutase alpha/beta/alpha" evidence="10">
    <location>
        <begin position="17"/>
        <end position="157"/>
    </location>
</feature>
<keyword evidence="7 9" id="KW-0460">Magnesium</keyword>
<dbReference type="PANTHER" id="PTHR22573:SF2">
    <property type="entry name" value="PHOSPHOGLUCOMUTASE"/>
    <property type="match status" value="1"/>
</dbReference>
<evidence type="ECO:0000259" key="11">
    <source>
        <dbReference type="Pfam" id="PF02879"/>
    </source>
</evidence>
<dbReference type="InterPro" id="IPR045244">
    <property type="entry name" value="PGM"/>
</dbReference>
<dbReference type="Gene3D" id="3.40.120.10">
    <property type="entry name" value="Alpha-D-Glucose-1,6-Bisphosphate, subunit A, domain 3"/>
    <property type="match status" value="3"/>
</dbReference>
<dbReference type="GO" id="GO:0005829">
    <property type="term" value="C:cytosol"/>
    <property type="evidence" value="ECO:0007669"/>
    <property type="project" value="TreeGrafter"/>
</dbReference>
<evidence type="ECO:0000256" key="6">
    <source>
        <dbReference type="ARBA" id="ARBA00022723"/>
    </source>
</evidence>
<sequence>MSNHLVKCVQTTPYLDQNPGTSGLRKRCKIYTQKDYTENFLQSIFDNIYPEIRETGCLIIGGDGRYLTKEVAIKSVQMAAANRFRKVMVCKDGLGSTPAISHLIKKFQTTGALILTASHNPGGPEGDFGIKYNVQTGGGAPESVTNAIFETSKKLKSYYICPYLVPDLRNISSLEYQVEHLDGEVRTFEVEVIDAVIDYVSYMQTIFDFEFIKSFIDKGLGDKPTKICIDSRNGIAGIYCTSIFRDVMGLPEEYIKNSTPLADFGGLHPDPNPFYAADFIQKIVDEECEFGASFDGDADRCMIIGKNGFYVSPSDTVAVISASALKCIPYFKKKGHLNGLARSMPTSCALDKVAEFLSIECGRTCECYEVPTGWKFFCNLMDAGKVDICGEESFGGSSTHIREKDGIWVCLGNAFDNLAWLSVLAYHRKSVSEIMCDHWRKFGRHYYSRHDYEDLSSEQGQAVLQTLQILIDSDIQGREFKTHNRTTRVSRADNFQYLDPVDHSSSFNQGYRIMFENQDRIVVRMSGTGSQGATIRIYVEHYEKDFEKMFVETQEALSDLIHLADQLTNIKLITGRDKPTVIS</sequence>
<dbReference type="Pfam" id="PF02879">
    <property type="entry name" value="PGM_PMM_II"/>
    <property type="match status" value="1"/>
</dbReference>
<dbReference type="PROSITE" id="PS00710">
    <property type="entry name" value="PGM_PMM"/>
    <property type="match status" value="1"/>
</dbReference>
<evidence type="ECO:0000256" key="2">
    <source>
        <dbReference type="ARBA" id="ARBA00001946"/>
    </source>
</evidence>
<evidence type="ECO:0000256" key="7">
    <source>
        <dbReference type="ARBA" id="ARBA00022842"/>
    </source>
</evidence>
<dbReference type="InterPro" id="IPR005841">
    <property type="entry name" value="Alpha-D-phosphohexomutase_SF"/>
</dbReference>
<evidence type="ECO:0000259" key="10">
    <source>
        <dbReference type="Pfam" id="PF02878"/>
    </source>
</evidence>
<feature type="domain" description="Alpha-D-phosphohexomutase alpha/beta/alpha" evidence="11">
    <location>
        <begin position="212"/>
        <end position="308"/>
    </location>
</feature>
<dbReference type="PANTHER" id="PTHR22573">
    <property type="entry name" value="PHOSPHOHEXOMUTASE FAMILY MEMBER"/>
    <property type="match status" value="1"/>
</dbReference>
<keyword evidence="6 9" id="KW-0479">Metal-binding</keyword>
<gene>
    <name evidence="13" type="ORF">RF11_05024</name>
</gene>
<dbReference type="InterPro" id="IPR016055">
    <property type="entry name" value="A-D-PHexomutase_a/b/a-I/II/III"/>
</dbReference>
<evidence type="ECO:0000256" key="5">
    <source>
        <dbReference type="ARBA" id="ARBA00022553"/>
    </source>
</evidence>
<keyword evidence="5" id="KW-0597">Phosphoprotein</keyword>
<keyword evidence="14" id="KW-1185">Reference proteome</keyword>
<protein>
    <recommendedName>
        <fullName evidence="4">phosphoglucomutase (alpha-D-glucose-1,6-bisphosphate-dependent)</fullName>
        <ecNumber evidence="4">5.4.2.2</ecNumber>
    </recommendedName>
</protein>
<comment type="caution">
    <text evidence="13">The sequence shown here is derived from an EMBL/GenBank/DDBJ whole genome shotgun (WGS) entry which is preliminary data.</text>
</comment>
<comment type="catalytic activity">
    <reaction evidence="1">
        <text>alpha-D-glucose 1-phosphate = alpha-D-glucose 6-phosphate</text>
        <dbReference type="Rhea" id="RHEA:23536"/>
        <dbReference type="ChEBI" id="CHEBI:58225"/>
        <dbReference type="ChEBI" id="CHEBI:58601"/>
        <dbReference type="EC" id="5.4.2.2"/>
    </reaction>
</comment>
<dbReference type="GO" id="GO:0005975">
    <property type="term" value="P:carbohydrate metabolic process"/>
    <property type="evidence" value="ECO:0007669"/>
    <property type="project" value="InterPro"/>
</dbReference>
<name>A0A0C2NJL2_THEKT</name>
<dbReference type="PRINTS" id="PR00509">
    <property type="entry name" value="PGMPMM"/>
</dbReference>
<dbReference type="Gene3D" id="3.30.310.50">
    <property type="entry name" value="Alpha-D-phosphohexomutase, C-terminal domain"/>
    <property type="match status" value="1"/>
</dbReference>
<comment type="similarity">
    <text evidence="3 9">Belongs to the phosphohexose mutase family.</text>
</comment>
<dbReference type="InterPro" id="IPR005844">
    <property type="entry name" value="A-D-PHexomutase_a/b/a-I"/>
</dbReference>
<evidence type="ECO:0000313" key="13">
    <source>
        <dbReference type="EMBL" id="KII74207.1"/>
    </source>
</evidence>